<gene>
    <name evidence="2" type="ORF">IEQ44_09395</name>
</gene>
<accession>A0ABR9RTI3</accession>
<dbReference type="Proteomes" id="UP000756387">
    <property type="component" value="Unassembled WGS sequence"/>
</dbReference>
<dbReference type="RefSeq" id="WP_193638191.1">
    <property type="nucleotide sequence ID" value="NZ_JADCSA010000007.1"/>
</dbReference>
<organism evidence="2 3">
    <name type="scientific">Nocardioides malaquae</name>
    <dbReference type="NCBI Taxonomy" id="2773426"/>
    <lineage>
        <taxon>Bacteria</taxon>
        <taxon>Bacillati</taxon>
        <taxon>Actinomycetota</taxon>
        <taxon>Actinomycetes</taxon>
        <taxon>Propionibacteriales</taxon>
        <taxon>Nocardioidaceae</taxon>
        <taxon>Nocardioides</taxon>
    </lineage>
</organism>
<protein>
    <submittedName>
        <fullName evidence="2">Anibiotic ABC transporter</fullName>
    </submittedName>
</protein>
<reference evidence="2 3" key="1">
    <citation type="submission" date="2020-10" db="EMBL/GenBank/DDBJ databases">
        <title>Nocardioides sp. isolated from sludge.</title>
        <authorList>
            <person name="Zhang X."/>
        </authorList>
    </citation>
    <scope>NUCLEOTIDE SEQUENCE [LARGE SCALE GENOMIC DNA]</scope>
    <source>
        <strain evidence="2 3">Y6</strain>
    </source>
</reference>
<feature type="transmembrane region" description="Helical" evidence="1">
    <location>
        <begin position="499"/>
        <end position="523"/>
    </location>
</feature>
<feature type="transmembrane region" description="Helical" evidence="1">
    <location>
        <begin position="80"/>
        <end position="102"/>
    </location>
</feature>
<feature type="transmembrane region" description="Helical" evidence="1">
    <location>
        <begin position="237"/>
        <end position="259"/>
    </location>
</feature>
<keyword evidence="3" id="KW-1185">Reference proteome</keyword>
<keyword evidence="1" id="KW-0812">Transmembrane</keyword>
<feature type="transmembrane region" description="Helical" evidence="1">
    <location>
        <begin position="192"/>
        <end position="211"/>
    </location>
</feature>
<feature type="transmembrane region" description="Helical" evidence="1">
    <location>
        <begin position="157"/>
        <end position="180"/>
    </location>
</feature>
<keyword evidence="1" id="KW-1133">Transmembrane helix</keyword>
<proteinExistence type="predicted"/>
<feature type="transmembrane region" description="Helical" evidence="1">
    <location>
        <begin position="339"/>
        <end position="360"/>
    </location>
</feature>
<name>A0ABR9RTI3_9ACTN</name>
<keyword evidence="1" id="KW-0472">Membrane</keyword>
<feature type="transmembrane region" description="Helical" evidence="1">
    <location>
        <begin position="455"/>
        <end position="472"/>
    </location>
</feature>
<feature type="transmembrane region" description="Helical" evidence="1">
    <location>
        <begin position="388"/>
        <end position="408"/>
    </location>
</feature>
<evidence type="ECO:0000313" key="2">
    <source>
        <dbReference type="EMBL" id="MBE7324869.1"/>
    </source>
</evidence>
<feature type="transmembrane region" description="Helical" evidence="1">
    <location>
        <begin position="295"/>
        <end position="313"/>
    </location>
</feature>
<evidence type="ECO:0000256" key="1">
    <source>
        <dbReference type="SAM" id="Phobius"/>
    </source>
</evidence>
<evidence type="ECO:0000313" key="3">
    <source>
        <dbReference type="Proteomes" id="UP000756387"/>
    </source>
</evidence>
<feature type="transmembrane region" description="Helical" evidence="1">
    <location>
        <begin position="126"/>
        <end position="151"/>
    </location>
</feature>
<sequence>MSGPVAGTWPLVRLLLRRDRFRLPVWLLAITAVTGASANAVVGFYDTPVKRAGYAATVEDSAVSRLFGGIPRDADTMGGIISIEVTAVAAVAAAFMVIFLVVRHTRGEEESGRAELLRATVVGRHAALAATVLVAVGASVVLGMLLAAILLTAGVAVSAAVLFGAGMVGTGLVFTAVGAVAAQVAGRARRAVGLASAVVLVAFLVRGYGAIDETWWTWASPFGWQDELRPFGDEARWWPLAIPVATAGVVGVVAAWLAAHRDFGAGLVGERPGPARASASLGTVVGVAWRQQRGLWLGWVVALVVLGATFGGMSREVRTMIASNPEVAQVVLGDIDDVVLGYLAYVINFLGVVVGAYAVVSALRMRHEEVGGQAESVLAVGVSRRRWFLGWLMVTWATTVALLTIVGVATGVTHGLVEDEPGRVGDLVGATLGTAPSALLLASVVVLLHGWVPRWTAWAWLPVAWAGIQAYLGDLLDFPEWVRGLSPYRHLALPPAEEFAWAPALVQLALAVALCGLGLVGWLRRDLR</sequence>
<feature type="transmembrane region" description="Helical" evidence="1">
    <location>
        <begin position="23"/>
        <end position="45"/>
    </location>
</feature>
<feature type="transmembrane region" description="Helical" evidence="1">
    <location>
        <begin position="428"/>
        <end position="448"/>
    </location>
</feature>
<comment type="caution">
    <text evidence="2">The sequence shown here is derived from an EMBL/GenBank/DDBJ whole genome shotgun (WGS) entry which is preliminary data.</text>
</comment>
<dbReference type="EMBL" id="JADCSA010000007">
    <property type="protein sequence ID" value="MBE7324869.1"/>
    <property type="molecule type" value="Genomic_DNA"/>
</dbReference>